<accession>A0AAN7ZXU7</accession>
<organism evidence="2 3">
    <name type="scientific">Elasticomyces elasticus</name>
    <dbReference type="NCBI Taxonomy" id="574655"/>
    <lineage>
        <taxon>Eukaryota</taxon>
        <taxon>Fungi</taxon>
        <taxon>Dikarya</taxon>
        <taxon>Ascomycota</taxon>
        <taxon>Pezizomycotina</taxon>
        <taxon>Dothideomycetes</taxon>
        <taxon>Dothideomycetidae</taxon>
        <taxon>Mycosphaerellales</taxon>
        <taxon>Teratosphaeriaceae</taxon>
        <taxon>Elasticomyces</taxon>
    </lineage>
</organism>
<name>A0AAN7ZXU7_9PEZI</name>
<feature type="region of interest" description="Disordered" evidence="1">
    <location>
        <begin position="44"/>
        <end position="64"/>
    </location>
</feature>
<sequence>MRSITVLTALHAAISTAYPNGEANTLAVGSIPESLDDATGHVGEMSRRQDDEEASGGTFSTVEVSDAGTITQTGGVSRADDVCANAKGDLIFQRASWAPSGASIFLDSFLAENGTTDWLHKMDISTTGDGTGTSTLNCNGIVTNTCRAPDLDCKTFTPPEYFFVLTASANANAFFGLLHKKLVDDVISDGLGIDAIIQDFGPDATAATEEPSNNIITKILKLIAPVGSIGDKVSKQATGKSSENISPNAPLLIFGAKSKFPDALGAAGGVINLIAAAIDFNSKVLPEAKIEDLKVQAELLLKETFDSSQTTLSKVLSQLFGGAGDADLVKINGALRQATGTSDNPAVENVIAQIFDSGVFLNVPSDVDSDLSAGISDGFKVINQQIIAGVLAAQNIFVFENTARTNQDDCQKDKTGRLVDGTCFTLEKRVIADQACQADSAPINGDVAAKFPCVMLSSSHK</sequence>
<reference evidence="2" key="1">
    <citation type="submission" date="2023-08" db="EMBL/GenBank/DDBJ databases">
        <title>Black Yeasts Isolated from many extreme environments.</title>
        <authorList>
            <person name="Coleine C."/>
            <person name="Stajich J.E."/>
            <person name="Selbmann L."/>
        </authorList>
    </citation>
    <scope>NUCLEOTIDE SEQUENCE</scope>
    <source>
        <strain evidence="2">CCFEE 5810</strain>
    </source>
</reference>
<dbReference type="Proteomes" id="UP001310594">
    <property type="component" value="Unassembled WGS sequence"/>
</dbReference>
<evidence type="ECO:0000313" key="3">
    <source>
        <dbReference type="Proteomes" id="UP001310594"/>
    </source>
</evidence>
<dbReference type="EMBL" id="JAVRQU010000015">
    <property type="protein sequence ID" value="KAK5694875.1"/>
    <property type="molecule type" value="Genomic_DNA"/>
</dbReference>
<evidence type="ECO:0000313" key="2">
    <source>
        <dbReference type="EMBL" id="KAK5694875.1"/>
    </source>
</evidence>
<dbReference type="AlphaFoldDB" id="A0AAN7ZXU7"/>
<proteinExistence type="predicted"/>
<evidence type="ECO:0000256" key="1">
    <source>
        <dbReference type="SAM" id="MobiDB-lite"/>
    </source>
</evidence>
<gene>
    <name evidence="2" type="ORF">LTR97_009466</name>
</gene>
<comment type="caution">
    <text evidence="2">The sequence shown here is derived from an EMBL/GenBank/DDBJ whole genome shotgun (WGS) entry which is preliminary data.</text>
</comment>
<protein>
    <submittedName>
        <fullName evidence="2">Uncharacterized protein</fullName>
    </submittedName>
</protein>